<dbReference type="EMBL" id="JACVVD010000009">
    <property type="protein sequence ID" value="MBD0383052.1"/>
    <property type="molecule type" value="Genomic_DNA"/>
</dbReference>
<proteinExistence type="predicted"/>
<feature type="signal peptide" evidence="1">
    <location>
        <begin position="1"/>
        <end position="23"/>
    </location>
</feature>
<dbReference type="AlphaFoldDB" id="A0A926QLX7"/>
<reference evidence="2" key="1">
    <citation type="submission" date="2020-09" db="EMBL/GenBank/DDBJ databases">
        <title>Draft Genome Sequence of Paenibacillus sp. WST5.</title>
        <authorList>
            <person name="Bao Z."/>
        </authorList>
    </citation>
    <scope>NUCLEOTIDE SEQUENCE</scope>
    <source>
        <strain evidence="2">WST5</strain>
    </source>
</reference>
<evidence type="ECO:0000313" key="3">
    <source>
        <dbReference type="Proteomes" id="UP000650466"/>
    </source>
</evidence>
<feature type="chain" id="PRO_5038766195" description="YtkA-like domain-containing protein" evidence="1">
    <location>
        <begin position="24"/>
        <end position="126"/>
    </location>
</feature>
<accession>A0A926QLX7</accession>
<sequence length="126" mass="13635">MNIFKSLCAIAATAMLLSGCGTAKSNSTTVPSYIPTLEVSANVNGDSATLQITTDLILSKQHKDQARQQGEGHIHYSLDGGEKQVLTDKQEVLEHLSKGSHSVKLSLHNNDHTPYEVSKTISFEVK</sequence>
<keyword evidence="3" id="KW-1185">Reference proteome</keyword>
<name>A0A926QLX7_9BACL</name>
<evidence type="ECO:0008006" key="4">
    <source>
        <dbReference type="Google" id="ProtNLM"/>
    </source>
</evidence>
<protein>
    <recommendedName>
        <fullName evidence="4">YtkA-like domain-containing protein</fullName>
    </recommendedName>
</protein>
<evidence type="ECO:0000256" key="1">
    <source>
        <dbReference type="SAM" id="SignalP"/>
    </source>
</evidence>
<dbReference type="Proteomes" id="UP000650466">
    <property type="component" value="Unassembled WGS sequence"/>
</dbReference>
<gene>
    <name evidence="2" type="ORF">ICC18_23350</name>
</gene>
<keyword evidence="1" id="KW-0732">Signal</keyword>
<evidence type="ECO:0000313" key="2">
    <source>
        <dbReference type="EMBL" id="MBD0383052.1"/>
    </source>
</evidence>
<dbReference type="RefSeq" id="WP_188176826.1">
    <property type="nucleotide sequence ID" value="NZ_JACVVD010000009.1"/>
</dbReference>
<comment type="caution">
    <text evidence="2">The sequence shown here is derived from an EMBL/GenBank/DDBJ whole genome shotgun (WGS) entry which is preliminary data.</text>
</comment>
<organism evidence="2 3">
    <name type="scientific">Paenibacillus sedimenti</name>
    <dbReference type="NCBI Taxonomy" id="2770274"/>
    <lineage>
        <taxon>Bacteria</taxon>
        <taxon>Bacillati</taxon>
        <taxon>Bacillota</taxon>
        <taxon>Bacilli</taxon>
        <taxon>Bacillales</taxon>
        <taxon>Paenibacillaceae</taxon>
        <taxon>Paenibacillus</taxon>
    </lineage>
</organism>
<dbReference type="PROSITE" id="PS51257">
    <property type="entry name" value="PROKAR_LIPOPROTEIN"/>
    <property type="match status" value="1"/>
</dbReference>